<dbReference type="RefSeq" id="WP_130233776.1">
    <property type="nucleotide sequence ID" value="NZ_BMEF01000013.1"/>
</dbReference>
<sequence>MIDNYFEFNKKIIEFKKNNQYKELLNHFKKNKLNFPKKQIANDKYLIPNILTALRKTNNSKYIDSFLTEFNIPINNKTNQILLNLYGWSIYDNIKNRYYNKNDILTNIKNIISILQEKNDTYSNNIVSNIFRAGIQVSKESQNRDFKFIKEFCELFDVQKLSEDCEIYNIKGKDVEQDSDKEKWYSEMSKSLFELEMYNNSFKFSKDALANLNKFHFGNELWLARRLALSKKYLGNLDEAILDLEEIYLKKKDWFIKKEIAELYFESNDFEKSFENALIAINSKSKIEFKVSLIMLIGKILKLKKEFALAKMHFLLVKQIRNNNSWKESLDLENELNSLEINIDDTNLLKHLNEYWNSFSKNDKESNNRNTQQDEIFSGYIKKILNENEKGKNGFIESKKGSYYFSIPSHIKLCIKIQKDKKVKFKIENQKNGKQKAKILKVF</sequence>
<gene>
    <name evidence="1" type="ORF">APAC_1768</name>
</gene>
<reference evidence="1" key="2">
    <citation type="submission" date="2019-09" db="EMBL/GenBank/DDBJ databases">
        <title>Taxonomic note: a critical rebuttal of the proposed division of the genus Arcobacter into six genera, emended descriptions of Arcobacter anaerophilus and the genus Arcobacter, and an assessment of genus-level boundaries for Epsilonproteobacteria using in silico genomic comparator tools.</title>
        <authorList>
            <person name="On S.L.W."/>
            <person name="Miller W.G."/>
            <person name="Biggs P."/>
            <person name="Cornelius A."/>
            <person name="Vandamme P."/>
        </authorList>
    </citation>
    <scope>NUCLEOTIDE SEQUENCE [LARGE SCALE GENOMIC DNA]</scope>
    <source>
        <strain evidence="1">LMG 26638</strain>
    </source>
</reference>
<keyword evidence="2" id="KW-1185">Reference proteome</keyword>
<evidence type="ECO:0000313" key="1">
    <source>
        <dbReference type="EMBL" id="QEP34855.1"/>
    </source>
</evidence>
<protein>
    <submittedName>
        <fullName evidence="1">Uncharacterized protein</fullName>
    </submittedName>
</protein>
<dbReference type="EMBL" id="CP035928">
    <property type="protein sequence ID" value="QEP34855.1"/>
    <property type="molecule type" value="Genomic_DNA"/>
</dbReference>
<dbReference type="OrthoDB" id="1623656at2"/>
<organism evidence="1 2">
    <name type="scientific">Malaciobacter pacificus</name>
    <dbReference type="NCBI Taxonomy" id="1080223"/>
    <lineage>
        <taxon>Bacteria</taxon>
        <taxon>Pseudomonadati</taxon>
        <taxon>Campylobacterota</taxon>
        <taxon>Epsilonproteobacteria</taxon>
        <taxon>Campylobacterales</taxon>
        <taxon>Arcobacteraceae</taxon>
        <taxon>Malaciobacter</taxon>
    </lineage>
</organism>
<name>A0A5C2HBF9_9BACT</name>
<accession>A0A5C2HBF9</accession>
<dbReference type="AlphaFoldDB" id="A0A5C2HBF9"/>
<dbReference type="KEGG" id="apai:APAC_1768"/>
<dbReference type="Gene3D" id="1.25.40.10">
    <property type="entry name" value="Tetratricopeptide repeat domain"/>
    <property type="match status" value="1"/>
</dbReference>
<evidence type="ECO:0000313" key="2">
    <source>
        <dbReference type="Proteomes" id="UP000322726"/>
    </source>
</evidence>
<reference evidence="1" key="1">
    <citation type="submission" date="2019-09" db="EMBL/GenBank/DDBJ databases">
        <title>Complete genome sequencing of four Arcobacter species reveals a diverse suite of mobile elements.</title>
        <authorList>
            <person name="Miller W.G."/>
            <person name="Yee E."/>
            <person name="Bono J.L."/>
        </authorList>
    </citation>
    <scope>NUCLEOTIDE SEQUENCE [LARGE SCALE GENOMIC DNA]</scope>
    <source>
        <strain evidence="1">LMG 26638</strain>
    </source>
</reference>
<dbReference type="Proteomes" id="UP000322726">
    <property type="component" value="Chromosome"/>
</dbReference>
<proteinExistence type="predicted"/>
<dbReference type="InterPro" id="IPR011990">
    <property type="entry name" value="TPR-like_helical_dom_sf"/>
</dbReference>